<feature type="compositionally biased region" description="Basic residues" evidence="1">
    <location>
        <begin position="268"/>
        <end position="281"/>
    </location>
</feature>
<dbReference type="EMBL" id="MNPL01030672">
    <property type="protein sequence ID" value="OQR66899.1"/>
    <property type="molecule type" value="Genomic_DNA"/>
</dbReference>
<feature type="compositionally biased region" description="Basic and acidic residues" evidence="1">
    <location>
        <begin position="282"/>
        <end position="295"/>
    </location>
</feature>
<keyword evidence="3" id="KW-1185">Reference proteome</keyword>
<reference evidence="2 3" key="1">
    <citation type="journal article" date="2017" name="Gigascience">
        <title>Draft genome of the honey bee ectoparasitic mite, Tropilaelaps mercedesae, is shaped by the parasitic life history.</title>
        <authorList>
            <person name="Dong X."/>
            <person name="Armstrong S.D."/>
            <person name="Xia D."/>
            <person name="Makepeace B.L."/>
            <person name="Darby A.C."/>
            <person name="Kadowaki T."/>
        </authorList>
    </citation>
    <scope>NUCLEOTIDE SEQUENCE [LARGE SCALE GENOMIC DNA]</scope>
    <source>
        <strain evidence="2">Wuxi-XJTLU</strain>
    </source>
</reference>
<proteinExistence type="predicted"/>
<name>A0A1V9X043_9ACAR</name>
<dbReference type="STRING" id="418985.A0A1V9X043"/>
<evidence type="ECO:0000313" key="2">
    <source>
        <dbReference type="EMBL" id="OQR66899.1"/>
    </source>
</evidence>
<protein>
    <submittedName>
        <fullName evidence="2">Uncharacterized protein</fullName>
    </submittedName>
</protein>
<organism evidence="2 3">
    <name type="scientific">Tropilaelaps mercedesae</name>
    <dbReference type="NCBI Taxonomy" id="418985"/>
    <lineage>
        <taxon>Eukaryota</taxon>
        <taxon>Metazoa</taxon>
        <taxon>Ecdysozoa</taxon>
        <taxon>Arthropoda</taxon>
        <taxon>Chelicerata</taxon>
        <taxon>Arachnida</taxon>
        <taxon>Acari</taxon>
        <taxon>Parasitiformes</taxon>
        <taxon>Mesostigmata</taxon>
        <taxon>Gamasina</taxon>
        <taxon>Dermanyssoidea</taxon>
        <taxon>Laelapidae</taxon>
        <taxon>Tropilaelaps</taxon>
    </lineage>
</organism>
<dbReference type="AlphaFoldDB" id="A0A1V9X043"/>
<feature type="region of interest" description="Disordered" evidence="1">
    <location>
        <begin position="230"/>
        <end position="390"/>
    </location>
</feature>
<dbReference type="PANTHER" id="PTHR36489:SF1">
    <property type="entry name" value="G-PROTEIN COUPLED RECEPTORS FAMILY 1 PROFILE DOMAIN-CONTAINING PROTEIN"/>
    <property type="match status" value="1"/>
</dbReference>
<dbReference type="PANTHER" id="PTHR36489">
    <property type="entry name" value="PROTEIN-COUPLED RECEPTOR GPR1, PUTATIVE-RELATED"/>
    <property type="match status" value="1"/>
</dbReference>
<sequence length="390" mass="44992">MRHLWHERVSREYRVCVYLLPGCEVHYVTPSDLRHDTKITAGKTLLGYNWTIQLRSRTAATRSITLEKNVAVTQFWKLHEVGSVAMVVELDSLLRTPAAVRQGTEGFPEHPDHSQTHPETCIGVNIQLFIAIMAAKDSSAPFQYLRLYRRRCFGWREFPASADDRPDASALISFISYQHPKIQRPSDMFIDTSVSWLLLQGSTVRLEGVRVESNHRGGCWPAVRTTGFEHYTDGRTDGRTDEQTDGRMDGRTDGRMDGRTDGRTEKRTNRRMNGRTNRRMNGRTDGRTEKRTEKRTNRRMNGRTNRRTDGRMNGRTNRRTDGRMDGRTDGWTDGRMDGRTDGRTDEQTDGRMDGRTDGRTNRRTDGQMEGWTDRWRDGRTEGRTDGRTDE</sequence>
<accession>A0A1V9X043</accession>
<evidence type="ECO:0000313" key="3">
    <source>
        <dbReference type="Proteomes" id="UP000192247"/>
    </source>
</evidence>
<feature type="compositionally biased region" description="Basic and acidic residues" evidence="1">
    <location>
        <begin position="230"/>
        <end position="267"/>
    </location>
</feature>
<dbReference type="Proteomes" id="UP000192247">
    <property type="component" value="Unassembled WGS sequence"/>
</dbReference>
<dbReference type="InParanoid" id="A0A1V9X043"/>
<feature type="compositionally biased region" description="Basic and acidic residues" evidence="1">
    <location>
        <begin position="306"/>
        <end position="390"/>
    </location>
</feature>
<feature type="compositionally biased region" description="Basic residues" evidence="1">
    <location>
        <begin position="296"/>
        <end position="305"/>
    </location>
</feature>
<evidence type="ECO:0000256" key="1">
    <source>
        <dbReference type="SAM" id="MobiDB-lite"/>
    </source>
</evidence>
<comment type="caution">
    <text evidence="2">The sequence shown here is derived from an EMBL/GenBank/DDBJ whole genome shotgun (WGS) entry which is preliminary data.</text>
</comment>
<gene>
    <name evidence="2" type="ORF">BIW11_04893</name>
</gene>